<dbReference type="InterPro" id="IPR044992">
    <property type="entry name" value="ChyE-like"/>
</dbReference>
<dbReference type="SUPFAM" id="SSF52317">
    <property type="entry name" value="Class I glutamine amidotransferase-like"/>
    <property type="match status" value="1"/>
</dbReference>
<evidence type="ECO:0000313" key="3">
    <source>
        <dbReference type="Proteomes" id="UP001596445"/>
    </source>
</evidence>
<dbReference type="GeneID" id="76629104"/>
<proteinExistence type="predicted"/>
<organism evidence="2 3">
    <name type="scientific">Halovenus salina</name>
    <dbReference type="NCBI Taxonomy" id="1510225"/>
    <lineage>
        <taxon>Archaea</taxon>
        <taxon>Methanobacteriati</taxon>
        <taxon>Methanobacteriota</taxon>
        <taxon>Stenosarchaea group</taxon>
        <taxon>Halobacteria</taxon>
        <taxon>Halobacteriales</taxon>
        <taxon>Haloarculaceae</taxon>
        <taxon>Halovenus</taxon>
    </lineage>
</organism>
<dbReference type="PANTHER" id="PTHR42695">
    <property type="entry name" value="GLUTAMINE AMIDOTRANSFERASE YLR126C-RELATED"/>
    <property type="match status" value="1"/>
</dbReference>
<evidence type="ECO:0000313" key="2">
    <source>
        <dbReference type="EMBL" id="MFC7057275.1"/>
    </source>
</evidence>
<dbReference type="InterPro" id="IPR029062">
    <property type="entry name" value="Class_I_gatase-like"/>
</dbReference>
<dbReference type="EMBL" id="JBHSZI010000001">
    <property type="protein sequence ID" value="MFC7057275.1"/>
    <property type="molecule type" value="Genomic_DNA"/>
</dbReference>
<dbReference type="PANTHER" id="PTHR42695:SF5">
    <property type="entry name" value="GLUTAMINE AMIDOTRANSFERASE YLR126C-RELATED"/>
    <property type="match status" value="1"/>
</dbReference>
<dbReference type="Proteomes" id="UP001596445">
    <property type="component" value="Unassembled WGS sequence"/>
</dbReference>
<reference evidence="2 3" key="1">
    <citation type="journal article" date="2019" name="Int. J. Syst. Evol. Microbiol.">
        <title>The Global Catalogue of Microorganisms (GCM) 10K type strain sequencing project: providing services to taxonomists for standard genome sequencing and annotation.</title>
        <authorList>
            <consortium name="The Broad Institute Genomics Platform"/>
            <consortium name="The Broad Institute Genome Sequencing Center for Infectious Disease"/>
            <person name="Wu L."/>
            <person name="Ma J."/>
        </authorList>
    </citation>
    <scope>NUCLEOTIDE SEQUENCE [LARGE SCALE GENOMIC DNA]</scope>
    <source>
        <strain evidence="2 3">JCM 30072</strain>
    </source>
</reference>
<dbReference type="Pfam" id="PF00117">
    <property type="entry name" value="GATase"/>
    <property type="match status" value="1"/>
</dbReference>
<evidence type="ECO:0000259" key="1">
    <source>
        <dbReference type="Pfam" id="PF00117"/>
    </source>
</evidence>
<gene>
    <name evidence="2" type="ORF">ACFQQG_02610</name>
</gene>
<protein>
    <submittedName>
        <fullName evidence="2">Type 1 glutamine amidotransferase</fullName>
    </submittedName>
</protein>
<comment type="caution">
    <text evidence="2">The sequence shown here is derived from an EMBL/GenBank/DDBJ whole genome shotgun (WGS) entry which is preliminary data.</text>
</comment>
<keyword evidence="2" id="KW-0315">Glutamine amidotransferase</keyword>
<dbReference type="PROSITE" id="PS51273">
    <property type="entry name" value="GATASE_TYPE_1"/>
    <property type="match status" value="1"/>
</dbReference>
<accession>A0ABD5VVP1</accession>
<name>A0ABD5VVP1_9EURY</name>
<dbReference type="RefSeq" id="WP_267163003.1">
    <property type="nucleotide sequence ID" value="NZ_CP112972.1"/>
</dbReference>
<dbReference type="InterPro" id="IPR017926">
    <property type="entry name" value="GATASE"/>
</dbReference>
<dbReference type="Gene3D" id="3.40.50.880">
    <property type="match status" value="1"/>
</dbReference>
<sequence>MTRPRIALLNAAYEPYNTRRNFRRELDADLVEYNVTDGDIPETFDIDGLVVTGSRASVYWDEEWIDDLEPWVAEALDREIPALGVCFGHQFLAHVLGGEVEGMDEYELGYTTVTRTGESTILDDLQAEFTVFETHSDRVVSLPEGARRTAENEYGIQGFETDSVYAVQFHPEYDQQTAREVTEGKENVPEAKVEEVLDGIDERTHGKACEAKQLFERFTDVASARAAAEAN</sequence>
<keyword evidence="3" id="KW-1185">Reference proteome</keyword>
<dbReference type="CDD" id="cd01741">
    <property type="entry name" value="GATase1_1"/>
    <property type="match status" value="1"/>
</dbReference>
<dbReference type="AlphaFoldDB" id="A0ABD5VVP1"/>
<feature type="domain" description="Glutamine amidotransferase" evidence="1">
    <location>
        <begin position="24"/>
        <end position="178"/>
    </location>
</feature>